<evidence type="ECO:0000256" key="3">
    <source>
        <dbReference type="ARBA" id="ARBA00022840"/>
    </source>
</evidence>
<comment type="caution">
    <text evidence="5">The sequence shown here is derived from an EMBL/GenBank/DDBJ whole genome shotgun (WGS) entry which is preliminary data.</text>
</comment>
<dbReference type="AlphaFoldDB" id="K2QEQ6"/>
<dbReference type="GO" id="GO:0098796">
    <property type="term" value="C:membrane protein complex"/>
    <property type="evidence" value="ECO:0007669"/>
    <property type="project" value="UniProtKB-ARBA"/>
</dbReference>
<dbReference type="SMART" id="SM00382">
    <property type="entry name" value="AAA"/>
    <property type="match status" value="1"/>
</dbReference>
<dbReference type="Proteomes" id="UP000007360">
    <property type="component" value="Unassembled WGS sequence"/>
</dbReference>
<dbReference type="InterPro" id="IPR027417">
    <property type="entry name" value="P-loop_NTPase"/>
</dbReference>
<evidence type="ECO:0000259" key="4">
    <source>
        <dbReference type="PROSITE" id="PS50893"/>
    </source>
</evidence>
<dbReference type="PANTHER" id="PTHR24220:SF86">
    <property type="entry name" value="ABC TRANSPORTER ABCH.1"/>
    <property type="match status" value="1"/>
</dbReference>
<keyword evidence="2" id="KW-0547">Nucleotide-binding</keyword>
<feature type="domain" description="ABC transporter" evidence="4">
    <location>
        <begin position="5"/>
        <end position="226"/>
    </location>
</feature>
<evidence type="ECO:0000256" key="1">
    <source>
        <dbReference type="ARBA" id="ARBA00022448"/>
    </source>
</evidence>
<dbReference type="EMBL" id="AMPO01000002">
    <property type="protein sequence ID" value="EKF86576.1"/>
    <property type="molecule type" value="Genomic_DNA"/>
</dbReference>
<dbReference type="RefSeq" id="WP_004029967.1">
    <property type="nucleotide sequence ID" value="NZ_AMPO01000002.1"/>
</dbReference>
<dbReference type="InterPro" id="IPR003439">
    <property type="entry name" value="ABC_transporter-like_ATP-bd"/>
</dbReference>
<dbReference type="GO" id="GO:0016887">
    <property type="term" value="F:ATP hydrolysis activity"/>
    <property type="evidence" value="ECO:0007669"/>
    <property type="project" value="InterPro"/>
</dbReference>
<dbReference type="PROSITE" id="PS00211">
    <property type="entry name" value="ABC_TRANSPORTER_1"/>
    <property type="match status" value="1"/>
</dbReference>
<dbReference type="GO" id="GO:0022857">
    <property type="term" value="F:transmembrane transporter activity"/>
    <property type="evidence" value="ECO:0007669"/>
    <property type="project" value="UniProtKB-ARBA"/>
</dbReference>
<proteinExistence type="predicted"/>
<gene>
    <name evidence="5" type="ORF">A994_03798</name>
</gene>
<dbReference type="SUPFAM" id="SSF52540">
    <property type="entry name" value="P-loop containing nucleoside triphosphate hydrolases"/>
    <property type="match status" value="1"/>
</dbReference>
<keyword evidence="1" id="KW-0813">Transport</keyword>
<dbReference type="FunFam" id="3.40.50.300:FF:000032">
    <property type="entry name" value="Export ABC transporter ATP-binding protein"/>
    <property type="match status" value="1"/>
</dbReference>
<dbReference type="PROSITE" id="PS50893">
    <property type="entry name" value="ABC_TRANSPORTER_2"/>
    <property type="match status" value="1"/>
</dbReference>
<dbReference type="InterPro" id="IPR017871">
    <property type="entry name" value="ABC_transporter-like_CS"/>
</dbReference>
<dbReference type="OrthoDB" id="10909at2157"/>
<keyword evidence="6" id="KW-1185">Reference proteome</keyword>
<dbReference type="InterPro" id="IPR017911">
    <property type="entry name" value="MacB-like_ATP-bd"/>
</dbReference>
<dbReference type="InterPro" id="IPR015854">
    <property type="entry name" value="ABC_transpr_LolD-like"/>
</dbReference>
<evidence type="ECO:0000313" key="6">
    <source>
        <dbReference type="Proteomes" id="UP000007360"/>
    </source>
</evidence>
<organism evidence="5 6">
    <name type="scientific">Methanobacterium formicicum (strain DSM 3637 / PP1)</name>
    <dbReference type="NCBI Taxonomy" id="1204725"/>
    <lineage>
        <taxon>Archaea</taxon>
        <taxon>Methanobacteriati</taxon>
        <taxon>Methanobacteriota</taxon>
        <taxon>Methanomada group</taxon>
        <taxon>Methanobacteria</taxon>
        <taxon>Methanobacteriales</taxon>
        <taxon>Methanobacteriaceae</taxon>
        <taxon>Methanobacterium</taxon>
    </lineage>
</organism>
<dbReference type="Gene3D" id="3.40.50.300">
    <property type="entry name" value="P-loop containing nucleotide triphosphate hydrolases"/>
    <property type="match status" value="1"/>
</dbReference>
<dbReference type="CDD" id="cd03255">
    <property type="entry name" value="ABC_MJ0796_LolCDE_FtsE"/>
    <property type="match status" value="1"/>
</dbReference>
<protein>
    <submittedName>
        <fullName evidence="5">Phosphonate-transporting ATPase</fullName>
    </submittedName>
</protein>
<dbReference type="InterPro" id="IPR003593">
    <property type="entry name" value="AAA+_ATPase"/>
</dbReference>
<evidence type="ECO:0000256" key="2">
    <source>
        <dbReference type="ARBA" id="ARBA00022741"/>
    </source>
</evidence>
<accession>K2QEQ6</accession>
<dbReference type="PANTHER" id="PTHR24220">
    <property type="entry name" value="IMPORT ATP-BINDING PROTEIN"/>
    <property type="match status" value="1"/>
</dbReference>
<dbReference type="GO" id="GO:0005886">
    <property type="term" value="C:plasma membrane"/>
    <property type="evidence" value="ECO:0007669"/>
    <property type="project" value="TreeGrafter"/>
</dbReference>
<dbReference type="GO" id="GO:0005524">
    <property type="term" value="F:ATP binding"/>
    <property type="evidence" value="ECO:0007669"/>
    <property type="project" value="UniProtKB-KW"/>
</dbReference>
<dbReference type="Pfam" id="PF00005">
    <property type="entry name" value="ABC_tran"/>
    <property type="match status" value="1"/>
</dbReference>
<dbReference type="PATRIC" id="fig|1204725.3.peg.766"/>
<keyword evidence="3" id="KW-0067">ATP-binding</keyword>
<reference evidence="5 6" key="1">
    <citation type="journal article" date="2012" name="J. Bacteriol.">
        <title>Draft genome sequence of Methanobacterium formicicum DSM 3637, an archaebacterium isolated from the methane producer amoeba Pelomyxa palustris.</title>
        <authorList>
            <person name="Gutierrez G."/>
        </authorList>
    </citation>
    <scope>NUCLEOTIDE SEQUENCE [LARGE SCALE GENOMIC DNA]</scope>
    <source>
        <strain evidence="6">DSM 3637 / PP1</strain>
    </source>
</reference>
<sequence>MNGLIKGEGLWKTYKLDSTEVHALRGLNISVDEGEFVSIMGPSGSGKSTLLNMIGGLDTPTQGDLFIDGKNISSMNDGELTRMRAENIGYIFQTFNLLPALSVRDNVGFPMRNLTGDKKMDKSSRIKRAEECIEIVGLTPRMNYLPSKLSGGERQRVAIARALVNHPKFILADEPTGNLDSEATENIINLLHQVNDEGTTVVMVTHDVDTTKNTRVMKIRDGVIEE</sequence>
<name>K2QEQ6_METFP</name>
<evidence type="ECO:0000313" key="5">
    <source>
        <dbReference type="EMBL" id="EKF86576.1"/>
    </source>
</evidence>